<dbReference type="SUPFAM" id="SSF55608">
    <property type="entry name" value="Homing endonucleases"/>
    <property type="match status" value="1"/>
</dbReference>
<dbReference type="Pfam" id="PF02650">
    <property type="entry name" value="HTH_WhiA"/>
    <property type="match status" value="1"/>
</dbReference>
<evidence type="ECO:0000256" key="3">
    <source>
        <dbReference type="ARBA" id="ARBA00023306"/>
    </source>
</evidence>
<evidence type="ECO:0000256" key="4">
    <source>
        <dbReference type="HAMAP-Rule" id="MF_01420"/>
    </source>
</evidence>
<accession>A0ABX7S4H0</accession>
<keyword evidence="7" id="KW-1185">Reference proteome</keyword>
<dbReference type="HAMAP" id="MF_01420">
    <property type="entry name" value="HTH_type_WhiA"/>
    <property type="match status" value="1"/>
</dbReference>
<dbReference type="InterPro" id="IPR004042">
    <property type="entry name" value="Intein_endonuc_central"/>
</dbReference>
<organism evidence="6 7">
    <name type="scientific">Thermosipho ferrireducens</name>
    <dbReference type="NCBI Taxonomy" id="2571116"/>
    <lineage>
        <taxon>Bacteria</taxon>
        <taxon>Thermotogati</taxon>
        <taxon>Thermotogota</taxon>
        <taxon>Thermotogae</taxon>
        <taxon>Thermotogales</taxon>
        <taxon>Fervidobacteriaceae</taxon>
        <taxon>Thermosipho</taxon>
    </lineage>
</organism>
<dbReference type="PANTHER" id="PTHR37307:SF1">
    <property type="entry name" value="CELL DIVISION PROTEIN WHIA-RELATED"/>
    <property type="match status" value="1"/>
</dbReference>
<gene>
    <name evidence="4 6" type="primary">whiA</name>
    <name evidence="6" type="ORF">JYK00_06270</name>
</gene>
<dbReference type="InterPro" id="IPR023054">
    <property type="entry name" value="Sporulation_regulator_WhiA_C"/>
</dbReference>
<dbReference type="RefSeq" id="WP_207566069.1">
    <property type="nucleotide sequence ID" value="NZ_CP071446.1"/>
</dbReference>
<evidence type="ECO:0000313" key="6">
    <source>
        <dbReference type="EMBL" id="QTA37344.1"/>
    </source>
</evidence>
<dbReference type="Pfam" id="PF10298">
    <property type="entry name" value="WhiA_N"/>
    <property type="match status" value="1"/>
</dbReference>
<dbReference type="NCBIfam" id="TIGR00647">
    <property type="entry name" value="DNA_bind_WhiA"/>
    <property type="match status" value="1"/>
</dbReference>
<protein>
    <recommendedName>
        <fullName evidence="4">Probable cell division protein WhiA</fullName>
    </recommendedName>
</protein>
<name>A0ABX7S4H0_9BACT</name>
<evidence type="ECO:0000259" key="5">
    <source>
        <dbReference type="PROSITE" id="PS50819"/>
    </source>
</evidence>
<keyword evidence="3 4" id="KW-0131">Cell cycle</keyword>
<feature type="domain" description="DOD-type homing endonuclease" evidence="5">
    <location>
        <begin position="28"/>
        <end position="192"/>
    </location>
</feature>
<comment type="similarity">
    <text evidence="4">Belongs to the WhiA family.</text>
</comment>
<dbReference type="PROSITE" id="PS50819">
    <property type="entry name" value="INTEIN_ENDONUCLEASE"/>
    <property type="match status" value="1"/>
</dbReference>
<keyword evidence="2 4" id="KW-0238">DNA-binding</keyword>
<comment type="function">
    <text evidence="4">Involved in cell division and chromosome segregation.</text>
</comment>
<dbReference type="InterPro" id="IPR039518">
    <property type="entry name" value="WhiA_LAGLIDADG_dom"/>
</dbReference>
<reference evidence="6 7" key="1">
    <citation type="submission" date="2021-03" db="EMBL/GenBank/DDBJ databases">
        <title>Thermosipho ferrireducens sp.nov., an anaerobic thermophilic iron-reducing bacterium isolated from a deep-sea hydrothermal sulfide deposits.</title>
        <authorList>
            <person name="Zeng X."/>
            <person name="Chen Y."/>
            <person name="Shao Z."/>
        </authorList>
    </citation>
    <scope>NUCLEOTIDE SEQUENCE [LARGE SCALE GENOMIC DNA]</scope>
    <source>
        <strain evidence="6 7">JL129W03</strain>
    </source>
</reference>
<dbReference type="PANTHER" id="PTHR37307">
    <property type="entry name" value="CELL DIVISION PROTEIN WHIA-RELATED"/>
    <property type="match status" value="1"/>
</dbReference>
<dbReference type="InterPro" id="IPR018478">
    <property type="entry name" value="Sporu_reg_WhiA_N_dom"/>
</dbReference>
<keyword evidence="1 4" id="KW-0132">Cell division</keyword>
<dbReference type="EMBL" id="CP071446">
    <property type="protein sequence ID" value="QTA37344.1"/>
    <property type="molecule type" value="Genomic_DNA"/>
</dbReference>
<dbReference type="GO" id="GO:0003677">
    <property type="term" value="F:DNA binding"/>
    <property type="evidence" value="ECO:0007669"/>
    <property type="project" value="UniProtKB-KW"/>
</dbReference>
<evidence type="ECO:0000256" key="1">
    <source>
        <dbReference type="ARBA" id="ARBA00022618"/>
    </source>
</evidence>
<dbReference type="InterPro" id="IPR027434">
    <property type="entry name" value="Homing_endonucl"/>
</dbReference>
<dbReference type="Pfam" id="PF14527">
    <property type="entry name" value="LAGLIDADG_WhiA"/>
    <property type="match status" value="1"/>
</dbReference>
<dbReference type="InterPro" id="IPR003802">
    <property type="entry name" value="Sporulation_regulator_WhiA"/>
</dbReference>
<sequence length="302" mass="34941">MRYTFSEDVKGEICQLDISTTEEAKSEIIGYLKAKGTITKTSVEMFVKIEVGFIPSARRIMNLMNIIEIDKKKLTMIKNKLKRKRVQIFIPISVLEKLRISPMNLPEYIFNDVGLFSCFLRGVFVASGSLTDPSKSYHFEIVSYNEDLLNKLKIKINEFLGISGKVVKLNYNFRYYVKRARDIIELLYFMGAQRAADKMERIVQSREIKSDFNRSLNFLSANAKRTGESNARQIEVISEIINRFGIEVLPEELRNIALARLDNEDLSLSELGQLFDPPLTKTMVYNRLKKIFKIHKELTNNK</sequence>
<proteinExistence type="inferred from homology"/>
<dbReference type="Gene3D" id="3.10.28.10">
    <property type="entry name" value="Homing endonucleases"/>
    <property type="match status" value="1"/>
</dbReference>
<dbReference type="Proteomes" id="UP000671862">
    <property type="component" value="Chromosome"/>
</dbReference>
<evidence type="ECO:0000256" key="2">
    <source>
        <dbReference type="ARBA" id="ARBA00023125"/>
    </source>
</evidence>
<evidence type="ECO:0000313" key="7">
    <source>
        <dbReference type="Proteomes" id="UP000671862"/>
    </source>
</evidence>